<protein>
    <submittedName>
        <fullName evidence="1">Uncharacterized protein</fullName>
    </submittedName>
</protein>
<proteinExistence type="predicted"/>
<reference evidence="1 2" key="1">
    <citation type="submission" date="2022-04" db="EMBL/GenBank/DDBJ databases">
        <title>Spirosoma sp. strain RP8 genome sequencing and assembly.</title>
        <authorList>
            <person name="Jung Y."/>
        </authorList>
    </citation>
    <scope>NUCLEOTIDE SEQUENCE [LARGE SCALE GENOMIC DNA]</scope>
    <source>
        <strain evidence="1 2">RP8</strain>
    </source>
</reference>
<dbReference type="RefSeq" id="WP_232558255.1">
    <property type="nucleotide sequence ID" value="NZ_JALPRF010000003.1"/>
</dbReference>
<gene>
    <name evidence="1" type="ORF">M0L20_19400</name>
</gene>
<organism evidence="1 2">
    <name type="scientific">Spirosoma liriopis</name>
    <dbReference type="NCBI Taxonomy" id="2937440"/>
    <lineage>
        <taxon>Bacteria</taxon>
        <taxon>Pseudomonadati</taxon>
        <taxon>Bacteroidota</taxon>
        <taxon>Cytophagia</taxon>
        <taxon>Cytophagales</taxon>
        <taxon>Cytophagaceae</taxon>
        <taxon>Spirosoma</taxon>
    </lineage>
</organism>
<keyword evidence="2" id="KW-1185">Reference proteome</keyword>
<accession>A0ABT0HPD6</accession>
<sequence>MYFVIDALTRDNQERNFGFQVNEQEVELGLDILSGFVEKGDKLVEVLLVFDNNVTKLPISIFDGHSFAKPIKQLQGQWQEILRSTPEWQMKPVYSSDLLQRAQTARQSKIDCLKVSREQMQKLLDRASQQSNNGLLLNHYQTLINAYTRMLASYEAR</sequence>
<evidence type="ECO:0000313" key="2">
    <source>
        <dbReference type="Proteomes" id="UP001202180"/>
    </source>
</evidence>
<comment type="caution">
    <text evidence="1">The sequence shown here is derived from an EMBL/GenBank/DDBJ whole genome shotgun (WGS) entry which is preliminary data.</text>
</comment>
<dbReference type="Proteomes" id="UP001202180">
    <property type="component" value="Unassembled WGS sequence"/>
</dbReference>
<evidence type="ECO:0000313" key="1">
    <source>
        <dbReference type="EMBL" id="MCK8494041.1"/>
    </source>
</evidence>
<dbReference type="EMBL" id="JALPRF010000003">
    <property type="protein sequence ID" value="MCK8494041.1"/>
    <property type="molecule type" value="Genomic_DNA"/>
</dbReference>
<name>A0ABT0HPD6_9BACT</name>